<accession>A0A919QBE8</accession>
<organism evidence="1 2">
    <name type="scientific">Acrocarpospora phusangensis</name>
    <dbReference type="NCBI Taxonomy" id="1070424"/>
    <lineage>
        <taxon>Bacteria</taxon>
        <taxon>Bacillati</taxon>
        <taxon>Actinomycetota</taxon>
        <taxon>Actinomycetes</taxon>
        <taxon>Streptosporangiales</taxon>
        <taxon>Streptosporangiaceae</taxon>
        <taxon>Acrocarpospora</taxon>
    </lineage>
</organism>
<proteinExistence type="predicted"/>
<protein>
    <recommendedName>
        <fullName evidence="3">Peroxiredoxin</fullName>
    </recommendedName>
</protein>
<dbReference type="InterPro" id="IPR003787">
    <property type="entry name" value="Sulphur_relay_DsrE/F-like"/>
</dbReference>
<dbReference type="InterPro" id="IPR027396">
    <property type="entry name" value="DsrEFH-like"/>
</dbReference>
<dbReference type="Pfam" id="PF02635">
    <property type="entry name" value="DsrE"/>
    <property type="match status" value="1"/>
</dbReference>
<reference evidence="1" key="1">
    <citation type="submission" date="2021-01" db="EMBL/GenBank/DDBJ databases">
        <title>Whole genome shotgun sequence of Acrocarpospora phusangensis NBRC 108782.</title>
        <authorList>
            <person name="Komaki H."/>
            <person name="Tamura T."/>
        </authorList>
    </citation>
    <scope>NUCLEOTIDE SEQUENCE</scope>
    <source>
        <strain evidence="1">NBRC 108782</strain>
    </source>
</reference>
<comment type="caution">
    <text evidence="1">The sequence shown here is derived from an EMBL/GenBank/DDBJ whole genome shotgun (WGS) entry which is preliminary data.</text>
</comment>
<gene>
    <name evidence="1" type="ORF">Aph01nite_15720</name>
</gene>
<sequence>MAGKAVISLTTGLEDPERVAIAFLVAVGAAEQGRPTLMFLTKEATRLATQGVAVGVACEGCPPLADLVARYEAAGGTFLVCPICFDARKLDKDTLIKNAELGGTVPMWQWIGDEGATTFSY</sequence>
<name>A0A919QBE8_9ACTN</name>
<evidence type="ECO:0008006" key="3">
    <source>
        <dbReference type="Google" id="ProtNLM"/>
    </source>
</evidence>
<dbReference type="AlphaFoldDB" id="A0A919QBE8"/>
<evidence type="ECO:0000313" key="1">
    <source>
        <dbReference type="EMBL" id="GIH23262.1"/>
    </source>
</evidence>
<dbReference type="EMBL" id="BOOA01000009">
    <property type="protein sequence ID" value="GIH23262.1"/>
    <property type="molecule type" value="Genomic_DNA"/>
</dbReference>
<dbReference type="RefSeq" id="WP_204040076.1">
    <property type="nucleotide sequence ID" value="NZ_BOOA01000009.1"/>
</dbReference>
<evidence type="ECO:0000313" key="2">
    <source>
        <dbReference type="Proteomes" id="UP000640052"/>
    </source>
</evidence>
<dbReference type="Gene3D" id="3.40.1260.10">
    <property type="entry name" value="DsrEFH-like"/>
    <property type="match status" value="1"/>
</dbReference>
<keyword evidence="2" id="KW-1185">Reference proteome</keyword>
<dbReference type="SUPFAM" id="SSF75169">
    <property type="entry name" value="DsrEFH-like"/>
    <property type="match status" value="1"/>
</dbReference>
<dbReference type="Proteomes" id="UP000640052">
    <property type="component" value="Unassembled WGS sequence"/>
</dbReference>